<dbReference type="Pfam" id="PF13601">
    <property type="entry name" value="HTH_34"/>
    <property type="match status" value="1"/>
</dbReference>
<evidence type="ECO:0000313" key="2">
    <source>
        <dbReference type="EMBL" id="MBO8478240.1"/>
    </source>
</evidence>
<dbReference type="InterPro" id="IPR036390">
    <property type="entry name" value="WH_DNA-bd_sf"/>
</dbReference>
<dbReference type="InterPro" id="IPR027395">
    <property type="entry name" value="WH_DNA-bd_dom"/>
</dbReference>
<sequence>MEPYGRTVVRTYPGDTGAYPQPQIRENVMKELDPLLHSQLRLSVMSLLLSVEEADFVWLKEKTEATSGNLSVQIDKLAEAGYISVRKEIVGKKPRTTCSMTEKGRQAMDVYISTLKEYLHI</sequence>
<dbReference type="Gene3D" id="1.10.10.10">
    <property type="entry name" value="Winged helix-like DNA-binding domain superfamily/Winged helix DNA-binding domain"/>
    <property type="match status" value="1"/>
</dbReference>
<proteinExistence type="predicted"/>
<dbReference type="Proteomes" id="UP000823771">
    <property type="component" value="Unassembled WGS sequence"/>
</dbReference>
<reference evidence="2" key="1">
    <citation type="submission" date="2020-10" db="EMBL/GenBank/DDBJ databases">
        <authorList>
            <person name="Gilroy R."/>
        </authorList>
    </citation>
    <scope>NUCLEOTIDE SEQUENCE</scope>
    <source>
        <strain evidence="2">2478</strain>
    </source>
</reference>
<gene>
    <name evidence="2" type="ORF">IAB80_05085</name>
</gene>
<organism evidence="2 3">
    <name type="scientific">Candidatus Cryptobacteroides excrementipullorum</name>
    <dbReference type="NCBI Taxonomy" id="2840761"/>
    <lineage>
        <taxon>Bacteria</taxon>
        <taxon>Pseudomonadati</taxon>
        <taxon>Bacteroidota</taxon>
        <taxon>Bacteroidia</taxon>
        <taxon>Bacteroidales</taxon>
        <taxon>Candidatus Cryptobacteroides</taxon>
    </lineage>
</organism>
<protein>
    <submittedName>
        <fullName evidence="2">Transcriptional regulator</fullName>
    </submittedName>
</protein>
<dbReference type="PANTHER" id="PTHR37318">
    <property type="entry name" value="BSL7504 PROTEIN"/>
    <property type="match status" value="1"/>
</dbReference>
<dbReference type="PANTHER" id="PTHR37318:SF1">
    <property type="entry name" value="BSL7504 PROTEIN"/>
    <property type="match status" value="1"/>
</dbReference>
<dbReference type="AlphaFoldDB" id="A0A9D9IU98"/>
<accession>A0A9D9IU98</accession>
<dbReference type="SUPFAM" id="SSF46785">
    <property type="entry name" value="Winged helix' DNA-binding domain"/>
    <property type="match status" value="1"/>
</dbReference>
<reference evidence="2" key="2">
    <citation type="journal article" date="2021" name="PeerJ">
        <title>Extensive microbial diversity within the chicken gut microbiome revealed by metagenomics and culture.</title>
        <authorList>
            <person name="Gilroy R."/>
            <person name="Ravi A."/>
            <person name="Getino M."/>
            <person name="Pursley I."/>
            <person name="Horton D.L."/>
            <person name="Alikhan N.F."/>
            <person name="Baker D."/>
            <person name="Gharbi K."/>
            <person name="Hall N."/>
            <person name="Watson M."/>
            <person name="Adriaenssens E.M."/>
            <person name="Foster-Nyarko E."/>
            <person name="Jarju S."/>
            <person name="Secka A."/>
            <person name="Antonio M."/>
            <person name="Oren A."/>
            <person name="Chaudhuri R.R."/>
            <person name="La Ragione R."/>
            <person name="Hildebrand F."/>
            <person name="Pallen M.J."/>
        </authorList>
    </citation>
    <scope>NUCLEOTIDE SEQUENCE</scope>
    <source>
        <strain evidence="2">2478</strain>
    </source>
</reference>
<comment type="caution">
    <text evidence="2">The sequence shown here is derived from an EMBL/GenBank/DDBJ whole genome shotgun (WGS) entry which is preliminary data.</text>
</comment>
<evidence type="ECO:0000259" key="1">
    <source>
        <dbReference type="Pfam" id="PF13601"/>
    </source>
</evidence>
<dbReference type="InterPro" id="IPR036388">
    <property type="entry name" value="WH-like_DNA-bd_sf"/>
</dbReference>
<name>A0A9D9IU98_9BACT</name>
<dbReference type="EMBL" id="JADILZ010000043">
    <property type="protein sequence ID" value="MBO8478240.1"/>
    <property type="molecule type" value="Genomic_DNA"/>
</dbReference>
<feature type="domain" description="Winged helix DNA-binding" evidence="1">
    <location>
        <begin position="40"/>
        <end position="119"/>
    </location>
</feature>
<evidence type="ECO:0000313" key="3">
    <source>
        <dbReference type="Proteomes" id="UP000823771"/>
    </source>
</evidence>